<evidence type="ECO:0000313" key="1">
    <source>
        <dbReference type="EMBL" id="KAJ8009732.1"/>
    </source>
</evidence>
<evidence type="ECO:0000313" key="2">
    <source>
        <dbReference type="Proteomes" id="UP001157502"/>
    </source>
</evidence>
<comment type="caution">
    <text evidence="1">The sequence shown here is derived from an EMBL/GenBank/DDBJ whole genome shotgun (WGS) entry which is preliminary data.</text>
</comment>
<gene>
    <name evidence="1" type="ORF">DPEC_G00094590</name>
</gene>
<organism evidence="1 2">
    <name type="scientific">Dallia pectoralis</name>
    <name type="common">Alaska blackfish</name>
    <dbReference type="NCBI Taxonomy" id="75939"/>
    <lineage>
        <taxon>Eukaryota</taxon>
        <taxon>Metazoa</taxon>
        <taxon>Chordata</taxon>
        <taxon>Craniata</taxon>
        <taxon>Vertebrata</taxon>
        <taxon>Euteleostomi</taxon>
        <taxon>Actinopterygii</taxon>
        <taxon>Neopterygii</taxon>
        <taxon>Teleostei</taxon>
        <taxon>Protacanthopterygii</taxon>
        <taxon>Esociformes</taxon>
        <taxon>Umbridae</taxon>
        <taxon>Dallia</taxon>
    </lineage>
</organism>
<reference evidence="1" key="1">
    <citation type="submission" date="2021-05" db="EMBL/GenBank/DDBJ databases">
        <authorList>
            <person name="Pan Q."/>
            <person name="Jouanno E."/>
            <person name="Zahm M."/>
            <person name="Klopp C."/>
            <person name="Cabau C."/>
            <person name="Louis A."/>
            <person name="Berthelot C."/>
            <person name="Parey E."/>
            <person name="Roest Crollius H."/>
            <person name="Montfort J."/>
            <person name="Robinson-Rechavi M."/>
            <person name="Bouchez O."/>
            <person name="Lampietro C."/>
            <person name="Lopez Roques C."/>
            <person name="Donnadieu C."/>
            <person name="Postlethwait J."/>
            <person name="Bobe J."/>
            <person name="Dillon D."/>
            <person name="Chandos A."/>
            <person name="von Hippel F."/>
            <person name="Guiguen Y."/>
        </authorList>
    </citation>
    <scope>NUCLEOTIDE SEQUENCE</scope>
    <source>
        <strain evidence="1">YG-Jan2019</strain>
    </source>
</reference>
<name>A0ACC2H1U2_DALPE</name>
<keyword evidence="2" id="KW-1185">Reference proteome</keyword>
<dbReference type="Proteomes" id="UP001157502">
    <property type="component" value="Chromosome 7"/>
</dbReference>
<accession>A0ACC2H1U2</accession>
<dbReference type="EMBL" id="CM055734">
    <property type="protein sequence ID" value="KAJ8009732.1"/>
    <property type="molecule type" value="Genomic_DNA"/>
</dbReference>
<proteinExistence type="predicted"/>
<sequence length="181" mass="20467">MHSMPFSLPFTLDFTMLTRFRGRSYLFAFVGLALAPLADMAHYRPPPCGRMRGGKGAAQHQRRPRAVHRKRAQRNIALARDVHWSAFLTRQQRSPQARLQHKSAAQRSITALQKEAPARKATLKAGRKLIVVAGCAWASREERRVSRAALKKPWRQAAMTSRRIILISSHVKKLITKGISV</sequence>
<protein>
    <submittedName>
        <fullName evidence="1">Uncharacterized protein</fullName>
    </submittedName>
</protein>